<organism evidence="1 2">
    <name type="scientific">Pseudomassariella vexata</name>
    <dbReference type="NCBI Taxonomy" id="1141098"/>
    <lineage>
        <taxon>Eukaryota</taxon>
        <taxon>Fungi</taxon>
        <taxon>Dikarya</taxon>
        <taxon>Ascomycota</taxon>
        <taxon>Pezizomycotina</taxon>
        <taxon>Sordariomycetes</taxon>
        <taxon>Xylariomycetidae</taxon>
        <taxon>Amphisphaeriales</taxon>
        <taxon>Pseudomassariaceae</taxon>
        <taxon>Pseudomassariella</taxon>
    </lineage>
</organism>
<dbReference type="EMBL" id="MCFJ01000013">
    <property type="protein sequence ID" value="ORY59500.1"/>
    <property type="molecule type" value="Genomic_DNA"/>
</dbReference>
<dbReference type="RefSeq" id="XP_040712074.1">
    <property type="nucleotide sequence ID" value="XM_040858705.1"/>
</dbReference>
<comment type="caution">
    <text evidence="1">The sequence shown here is derived from an EMBL/GenBank/DDBJ whole genome shotgun (WGS) entry which is preliminary data.</text>
</comment>
<dbReference type="AlphaFoldDB" id="A0A1Y2DJT6"/>
<keyword evidence="2" id="KW-1185">Reference proteome</keyword>
<accession>A0A1Y2DJT6</accession>
<dbReference type="Proteomes" id="UP000193689">
    <property type="component" value="Unassembled WGS sequence"/>
</dbReference>
<reference evidence="1 2" key="1">
    <citation type="submission" date="2016-07" db="EMBL/GenBank/DDBJ databases">
        <title>Pervasive Adenine N6-methylation of Active Genes in Fungi.</title>
        <authorList>
            <consortium name="DOE Joint Genome Institute"/>
            <person name="Mondo S.J."/>
            <person name="Dannebaum R.O."/>
            <person name="Kuo R.C."/>
            <person name="Labutti K."/>
            <person name="Haridas S."/>
            <person name="Kuo A."/>
            <person name="Salamov A."/>
            <person name="Ahrendt S.R."/>
            <person name="Lipzen A."/>
            <person name="Sullivan W."/>
            <person name="Andreopoulos W.B."/>
            <person name="Clum A."/>
            <person name="Lindquist E."/>
            <person name="Daum C."/>
            <person name="Ramamoorthy G.K."/>
            <person name="Gryganskyi A."/>
            <person name="Culley D."/>
            <person name="Magnuson J.K."/>
            <person name="James T.Y."/>
            <person name="O'Malley M.A."/>
            <person name="Stajich J.E."/>
            <person name="Spatafora J.W."/>
            <person name="Visel A."/>
            <person name="Grigoriev I.V."/>
        </authorList>
    </citation>
    <scope>NUCLEOTIDE SEQUENCE [LARGE SCALE GENOMIC DNA]</scope>
    <source>
        <strain evidence="1 2">CBS 129021</strain>
    </source>
</reference>
<protein>
    <submittedName>
        <fullName evidence="1">Uncharacterized protein</fullName>
    </submittedName>
</protein>
<proteinExistence type="predicted"/>
<sequence>MASLLGLLPLKPKLYLQLVKRATRVEVAGEAMAALELTTAVMVTDASAGLEAVCAVIAATLVVPLRAKLEVTEDVLVAEKDTDAALVVMLKDGVKSSLQVGLEFRGKTPYGFNELGSGVSATNTDFYDKGGQRLSDKATSDSVVKSDVAGL</sequence>
<evidence type="ECO:0000313" key="1">
    <source>
        <dbReference type="EMBL" id="ORY59500.1"/>
    </source>
</evidence>
<evidence type="ECO:0000313" key="2">
    <source>
        <dbReference type="Proteomes" id="UP000193689"/>
    </source>
</evidence>
<dbReference type="InParanoid" id="A0A1Y2DJT6"/>
<dbReference type="GeneID" id="63774917"/>
<name>A0A1Y2DJT6_9PEZI</name>
<gene>
    <name evidence="1" type="ORF">BCR38DRAFT_412515</name>
</gene>